<dbReference type="InterPro" id="IPR041613">
    <property type="entry name" value="Pept_S41_N"/>
</dbReference>
<dbReference type="PROSITE" id="PS51257">
    <property type="entry name" value="PROKAR_LIPOPROTEIN"/>
    <property type="match status" value="1"/>
</dbReference>
<feature type="signal peptide" evidence="2">
    <location>
        <begin position="1"/>
        <end position="24"/>
    </location>
</feature>
<dbReference type="GO" id="GO:0004175">
    <property type="term" value="F:endopeptidase activity"/>
    <property type="evidence" value="ECO:0007669"/>
    <property type="project" value="TreeGrafter"/>
</dbReference>
<dbReference type="Pfam" id="PF03572">
    <property type="entry name" value="Peptidase_S41"/>
    <property type="match status" value="1"/>
</dbReference>
<accession>A0A934Q464</accession>
<dbReference type="Pfam" id="PF18294">
    <property type="entry name" value="Pept_S41_N"/>
    <property type="match status" value="1"/>
</dbReference>
<gene>
    <name evidence="4" type="ORF">I8E28_19355</name>
</gene>
<evidence type="ECO:0000313" key="5">
    <source>
        <dbReference type="Proteomes" id="UP000617041"/>
    </source>
</evidence>
<dbReference type="InterPro" id="IPR029045">
    <property type="entry name" value="ClpP/crotonase-like_dom_sf"/>
</dbReference>
<dbReference type="GO" id="GO:0008236">
    <property type="term" value="F:serine-type peptidase activity"/>
    <property type="evidence" value="ECO:0007669"/>
    <property type="project" value="InterPro"/>
</dbReference>
<dbReference type="SUPFAM" id="SSF52096">
    <property type="entry name" value="ClpP/crotonase"/>
    <property type="match status" value="1"/>
</dbReference>
<sequence>MRFAVPLRRLVRAAALTLPVVLSACGGGGGGGTDAPAPTPATATVATATHLPAASTLANVCTDDGQKQWVRSYLDENYLWYAQVQDVPAGNYGSPTAYFSALLVKSPDASGQATDRFSTSMSVSAADAMQGVSSASADPAAAASNPVPITKTVTTASGRRVGYVLFNQHSQGAQDALIGAFTQLRTAAVKDLVLDLRYNPGGFIYVAQAAASMVAGPSIDGLVFESATYNDKRSGDSAGGTFFFSTKVQRAETKYPVGTALPQLDLPRVYVLASSYTCSASESIVNALRGIGIEVILVGQRTCGKPYGFTRKDNCGQAYFPIEFRMANAQGSSDYTNGFPVQCQVQEDPLSALGSSNEPLLATALKHIETGACPAPSGIQVARQTMETLFDRPGAPSLASPMYQPGFDGRQQP</sequence>
<evidence type="ECO:0000256" key="2">
    <source>
        <dbReference type="SAM" id="SignalP"/>
    </source>
</evidence>
<dbReference type="PANTHER" id="PTHR32060:SF30">
    <property type="entry name" value="CARBOXY-TERMINAL PROCESSING PROTEASE CTPA"/>
    <property type="match status" value="1"/>
</dbReference>
<feature type="region of interest" description="Disordered" evidence="1">
    <location>
        <begin position="391"/>
        <end position="413"/>
    </location>
</feature>
<dbReference type="EMBL" id="JAEDAO010000001">
    <property type="protein sequence ID" value="MBK0394771.1"/>
    <property type="molecule type" value="Genomic_DNA"/>
</dbReference>
<dbReference type="GO" id="GO:0030288">
    <property type="term" value="C:outer membrane-bounded periplasmic space"/>
    <property type="evidence" value="ECO:0007669"/>
    <property type="project" value="TreeGrafter"/>
</dbReference>
<dbReference type="GO" id="GO:0007165">
    <property type="term" value="P:signal transduction"/>
    <property type="evidence" value="ECO:0007669"/>
    <property type="project" value="TreeGrafter"/>
</dbReference>
<name>A0A934Q464_9BURK</name>
<dbReference type="RefSeq" id="WP_200789858.1">
    <property type="nucleotide sequence ID" value="NZ_JAEDAO010000001.1"/>
</dbReference>
<dbReference type="AlphaFoldDB" id="A0A934Q464"/>
<proteinExistence type="predicted"/>
<dbReference type="GO" id="GO:0006508">
    <property type="term" value="P:proteolysis"/>
    <property type="evidence" value="ECO:0007669"/>
    <property type="project" value="InterPro"/>
</dbReference>
<evidence type="ECO:0000259" key="3">
    <source>
        <dbReference type="SMART" id="SM00245"/>
    </source>
</evidence>
<comment type="caution">
    <text evidence="4">The sequence shown here is derived from an EMBL/GenBank/DDBJ whole genome shotgun (WGS) entry which is preliminary data.</text>
</comment>
<dbReference type="CDD" id="cd07561">
    <property type="entry name" value="Peptidase_S41_CPP_like"/>
    <property type="match status" value="1"/>
</dbReference>
<keyword evidence="5" id="KW-1185">Reference proteome</keyword>
<evidence type="ECO:0000313" key="4">
    <source>
        <dbReference type="EMBL" id="MBK0394771.1"/>
    </source>
</evidence>
<dbReference type="PANTHER" id="PTHR32060">
    <property type="entry name" value="TAIL-SPECIFIC PROTEASE"/>
    <property type="match status" value="1"/>
</dbReference>
<dbReference type="Gene3D" id="3.90.226.10">
    <property type="entry name" value="2-enoyl-CoA Hydratase, Chain A, domain 1"/>
    <property type="match status" value="1"/>
</dbReference>
<dbReference type="Proteomes" id="UP000617041">
    <property type="component" value="Unassembled WGS sequence"/>
</dbReference>
<dbReference type="InterPro" id="IPR005151">
    <property type="entry name" value="Tail-specific_protease"/>
</dbReference>
<feature type="domain" description="Tail specific protease" evidence="3">
    <location>
        <begin position="118"/>
        <end position="348"/>
    </location>
</feature>
<feature type="chain" id="PRO_5037343705" description="Tail specific protease domain-containing protein" evidence="2">
    <location>
        <begin position="25"/>
        <end position="413"/>
    </location>
</feature>
<evidence type="ECO:0000256" key="1">
    <source>
        <dbReference type="SAM" id="MobiDB-lite"/>
    </source>
</evidence>
<reference evidence="4" key="1">
    <citation type="submission" date="2020-12" db="EMBL/GenBank/DDBJ databases">
        <title>Ramlibacter sp. nov., isolated from a freshwater alga, Cryptomonas.</title>
        <authorList>
            <person name="Kim H.M."/>
            <person name="Jeon C.O."/>
        </authorList>
    </citation>
    <scope>NUCLEOTIDE SEQUENCE</scope>
    <source>
        <strain evidence="4">CrO1</strain>
    </source>
</reference>
<dbReference type="SMART" id="SM00245">
    <property type="entry name" value="TSPc"/>
    <property type="match status" value="1"/>
</dbReference>
<keyword evidence="2" id="KW-0732">Signal</keyword>
<protein>
    <recommendedName>
        <fullName evidence="3">Tail specific protease domain-containing protein</fullName>
    </recommendedName>
</protein>
<organism evidence="4 5">
    <name type="scientific">Ramlibacter algicola</name>
    <dbReference type="NCBI Taxonomy" id="2795217"/>
    <lineage>
        <taxon>Bacteria</taxon>
        <taxon>Pseudomonadati</taxon>
        <taxon>Pseudomonadota</taxon>
        <taxon>Betaproteobacteria</taxon>
        <taxon>Burkholderiales</taxon>
        <taxon>Comamonadaceae</taxon>
        <taxon>Ramlibacter</taxon>
    </lineage>
</organism>